<keyword evidence="11 13" id="KW-0739">Sodium transport</keyword>
<dbReference type="Gene3D" id="1.10.287.770">
    <property type="entry name" value="YojJ-like"/>
    <property type="match status" value="1"/>
</dbReference>
<keyword evidence="7" id="KW-0915">Sodium</keyword>
<keyword evidence="8 13" id="KW-0406">Ion transport</keyword>
<evidence type="ECO:0000256" key="4">
    <source>
        <dbReference type="ARBA" id="ARBA00022461"/>
    </source>
</evidence>
<dbReference type="GO" id="GO:0005272">
    <property type="term" value="F:sodium channel activity"/>
    <property type="evidence" value="ECO:0007669"/>
    <property type="project" value="UniProtKB-KW"/>
</dbReference>
<keyword evidence="10" id="KW-0325">Glycoprotein</keyword>
<evidence type="ECO:0000256" key="7">
    <source>
        <dbReference type="ARBA" id="ARBA00023053"/>
    </source>
</evidence>
<keyword evidence="4 13" id="KW-0894">Sodium channel</keyword>
<evidence type="ECO:0000313" key="16">
    <source>
        <dbReference type="WBParaSite" id="ACRNAN_Path_865.g3334.t1"/>
    </source>
</evidence>
<evidence type="ECO:0000256" key="9">
    <source>
        <dbReference type="ARBA" id="ARBA00023136"/>
    </source>
</evidence>
<keyword evidence="12 13" id="KW-0407">Ion channel</keyword>
<dbReference type="AlphaFoldDB" id="A0A914CCM9"/>
<evidence type="ECO:0000256" key="13">
    <source>
        <dbReference type="RuleBase" id="RU000679"/>
    </source>
</evidence>
<evidence type="ECO:0000256" key="5">
    <source>
        <dbReference type="ARBA" id="ARBA00022692"/>
    </source>
</evidence>
<evidence type="ECO:0000256" key="11">
    <source>
        <dbReference type="ARBA" id="ARBA00023201"/>
    </source>
</evidence>
<evidence type="ECO:0000256" key="8">
    <source>
        <dbReference type="ARBA" id="ARBA00023065"/>
    </source>
</evidence>
<evidence type="ECO:0000256" key="6">
    <source>
        <dbReference type="ARBA" id="ARBA00022989"/>
    </source>
</evidence>
<feature type="transmembrane region" description="Helical" evidence="14">
    <location>
        <begin position="190"/>
        <end position="220"/>
    </location>
</feature>
<dbReference type="Pfam" id="PF00858">
    <property type="entry name" value="ASC"/>
    <property type="match status" value="1"/>
</dbReference>
<evidence type="ECO:0000256" key="3">
    <source>
        <dbReference type="ARBA" id="ARBA00022448"/>
    </source>
</evidence>
<keyword evidence="6 14" id="KW-1133">Transmembrane helix</keyword>
<accession>A0A914CCM9</accession>
<evidence type="ECO:0000256" key="10">
    <source>
        <dbReference type="ARBA" id="ARBA00023180"/>
    </source>
</evidence>
<evidence type="ECO:0000313" key="15">
    <source>
        <dbReference type="Proteomes" id="UP000887540"/>
    </source>
</evidence>
<dbReference type="PRINTS" id="PR01078">
    <property type="entry name" value="AMINACHANNEL"/>
</dbReference>
<evidence type="ECO:0000256" key="14">
    <source>
        <dbReference type="SAM" id="Phobius"/>
    </source>
</evidence>
<dbReference type="InterPro" id="IPR001873">
    <property type="entry name" value="ENaC"/>
</dbReference>
<protein>
    <submittedName>
        <fullName evidence="16">Uncharacterized protein</fullName>
    </submittedName>
</protein>
<evidence type="ECO:0000256" key="1">
    <source>
        <dbReference type="ARBA" id="ARBA00004141"/>
    </source>
</evidence>
<sequence length="238" mass="27460">MVDHILNSNIIHDYETTVRKLTAILRRTRYEQVPRIFDYTHHNISLREFEAFYRDGGKDNQALHEILKCRKTVQTDVIDAINDLTHKINNALTARIAFYKAIGISPPANEAIAQTHQIVGCLQRLVPKIHVLKKATFLKAEWMSRLQREVTIAQSYSPGPQYDKVNLLFLKIYFAHFKQELIVQERSYNLFLLLAEIGGTIGLYVGATLLTVAETVVFFFEKNTRNFNSYIANHHVDV</sequence>
<name>A0A914CCM9_9BILA</name>
<keyword evidence="15" id="KW-1185">Reference proteome</keyword>
<dbReference type="WBParaSite" id="ACRNAN_Path_865.g3334.t1">
    <property type="protein sequence ID" value="ACRNAN_Path_865.g3334.t1"/>
    <property type="gene ID" value="ACRNAN_Path_865.g3334"/>
</dbReference>
<dbReference type="Proteomes" id="UP000887540">
    <property type="component" value="Unplaced"/>
</dbReference>
<comment type="similarity">
    <text evidence="2 13">Belongs to the amiloride-sensitive sodium channel (TC 1.A.6) family.</text>
</comment>
<organism evidence="15 16">
    <name type="scientific">Acrobeloides nanus</name>
    <dbReference type="NCBI Taxonomy" id="290746"/>
    <lineage>
        <taxon>Eukaryota</taxon>
        <taxon>Metazoa</taxon>
        <taxon>Ecdysozoa</taxon>
        <taxon>Nematoda</taxon>
        <taxon>Chromadorea</taxon>
        <taxon>Rhabditida</taxon>
        <taxon>Tylenchina</taxon>
        <taxon>Cephalobomorpha</taxon>
        <taxon>Cephaloboidea</taxon>
        <taxon>Cephalobidae</taxon>
        <taxon>Acrobeloides</taxon>
    </lineage>
</organism>
<evidence type="ECO:0000256" key="2">
    <source>
        <dbReference type="ARBA" id="ARBA00007193"/>
    </source>
</evidence>
<proteinExistence type="inferred from homology"/>
<dbReference type="GO" id="GO:0016020">
    <property type="term" value="C:membrane"/>
    <property type="evidence" value="ECO:0007669"/>
    <property type="project" value="UniProtKB-SubCell"/>
</dbReference>
<evidence type="ECO:0000256" key="12">
    <source>
        <dbReference type="ARBA" id="ARBA00023303"/>
    </source>
</evidence>
<keyword evidence="9 14" id="KW-0472">Membrane</keyword>
<keyword evidence="3 13" id="KW-0813">Transport</keyword>
<comment type="subcellular location">
    <subcellularLocation>
        <location evidence="1">Membrane</location>
        <topology evidence="1">Multi-pass membrane protein</topology>
    </subcellularLocation>
</comment>
<reference evidence="16" key="1">
    <citation type="submission" date="2022-11" db="UniProtKB">
        <authorList>
            <consortium name="WormBaseParasite"/>
        </authorList>
    </citation>
    <scope>IDENTIFICATION</scope>
</reference>
<keyword evidence="5 13" id="KW-0812">Transmembrane</keyword>